<keyword evidence="2" id="KW-1133">Transmembrane helix</keyword>
<name>A0A9K3KU05_9STRA</name>
<reference evidence="3" key="2">
    <citation type="submission" date="2021-04" db="EMBL/GenBank/DDBJ databases">
        <authorList>
            <person name="Podell S."/>
        </authorList>
    </citation>
    <scope>NUCLEOTIDE SEQUENCE</scope>
    <source>
        <strain evidence="3">Hildebrandi</strain>
    </source>
</reference>
<evidence type="ECO:0000256" key="1">
    <source>
        <dbReference type="SAM" id="MobiDB-lite"/>
    </source>
</evidence>
<keyword evidence="2" id="KW-0472">Membrane</keyword>
<dbReference type="AlphaFoldDB" id="A0A9K3KU05"/>
<comment type="caution">
    <text evidence="3">The sequence shown here is derived from an EMBL/GenBank/DDBJ whole genome shotgun (WGS) entry which is preliminary data.</text>
</comment>
<evidence type="ECO:0000313" key="4">
    <source>
        <dbReference type="Proteomes" id="UP000693970"/>
    </source>
</evidence>
<protein>
    <recommendedName>
        <fullName evidence="5">Sulfotransferase</fullName>
    </recommendedName>
</protein>
<evidence type="ECO:0000313" key="3">
    <source>
        <dbReference type="EMBL" id="KAG7349551.1"/>
    </source>
</evidence>
<dbReference type="EMBL" id="JAGRRH010000019">
    <property type="protein sequence ID" value="KAG7349551.1"/>
    <property type="molecule type" value="Genomic_DNA"/>
</dbReference>
<evidence type="ECO:0000256" key="2">
    <source>
        <dbReference type="SAM" id="Phobius"/>
    </source>
</evidence>
<dbReference type="OrthoDB" id="40447at2759"/>
<reference evidence="3" key="1">
    <citation type="journal article" date="2021" name="Sci. Rep.">
        <title>Diploid genomic architecture of Nitzschia inconspicua, an elite biomass production diatom.</title>
        <authorList>
            <person name="Oliver A."/>
            <person name="Podell S."/>
            <person name="Pinowska A."/>
            <person name="Traller J.C."/>
            <person name="Smith S.R."/>
            <person name="McClure R."/>
            <person name="Beliaev A."/>
            <person name="Bohutskyi P."/>
            <person name="Hill E.A."/>
            <person name="Rabines A."/>
            <person name="Zheng H."/>
            <person name="Allen L.Z."/>
            <person name="Kuo A."/>
            <person name="Grigoriev I.V."/>
            <person name="Allen A.E."/>
            <person name="Hazlebeck D."/>
            <person name="Allen E.E."/>
        </authorList>
    </citation>
    <scope>NUCLEOTIDE SEQUENCE</scope>
    <source>
        <strain evidence="3">Hildebrandi</strain>
    </source>
</reference>
<keyword evidence="2" id="KW-0812">Transmembrane</keyword>
<organism evidence="3 4">
    <name type="scientific">Nitzschia inconspicua</name>
    <dbReference type="NCBI Taxonomy" id="303405"/>
    <lineage>
        <taxon>Eukaryota</taxon>
        <taxon>Sar</taxon>
        <taxon>Stramenopiles</taxon>
        <taxon>Ochrophyta</taxon>
        <taxon>Bacillariophyta</taxon>
        <taxon>Bacillariophyceae</taxon>
        <taxon>Bacillariophycidae</taxon>
        <taxon>Bacillariales</taxon>
        <taxon>Bacillariaceae</taxon>
        <taxon>Nitzschia</taxon>
    </lineage>
</organism>
<accession>A0A9K3KU05</accession>
<dbReference type="Proteomes" id="UP000693970">
    <property type="component" value="Unassembled WGS sequence"/>
</dbReference>
<evidence type="ECO:0008006" key="5">
    <source>
        <dbReference type="Google" id="ProtNLM"/>
    </source>
</evidence>
<sequence>MAQLINCLARLLAGFTVLTVVVNVVILAPKISFVGENHYFFSEENHMHRSSRHHLAGNATRSQQARGNKPGSVKLTPSLLPDKDNPQQIPRLSFSEEEGRQYILDIFQEAGVSLTPEMESQLPTWQQVRDVVGDHPHILNLESCPAFREKVPPLERMLGASGMFNTGTNLVTHLLKQNCEIPERREKYGPHQSKESYGMRWQVPWGKHTPVKFRKDHSTKKASAINKEYILPIVTIRHPYSWFKSMCKNGYTAQWDHHKTGKDGLTRGCPYLKTGSQSVWNPVTVKYADNRDDHHLSLAHLWNDWYSYYLDQADFPFLVIRMEDLVFYPKETTKIVCECAGGKIRTDQENFSFVVDSAKADSPGHDKSTGIFAAWVKYSRPPPPRFGFSQSDYTAAKEALNDRLMGLMGYKHPPDITNV</sequence>
<proteinExistence type="predicted"/>
<feature type="transmembrane region" description="Helical" evidence="2">
    <location>
        <begin position="7"/>
        <end position="28"/>
    </location>
</feature>
<feature type="region of interest" description="Disordered" evidence="1">
    <location>
        <begin position="51"/>
        <end position="88"/>
    </location>
</feature>
<gene>
    <name evidence="3" type="ORF">IV203_012148</name>
</gene>
<keyword evidence="4" id="KW-1185">Reference proteome</keyword>